<keyword evidence="2" id="KW-0520">NAD</keyword>
<dbReference type="EMBL" id="BRVS01000012">
    <property type="protein sequence ID" value="GLB68063.1"/>
    <property type="molecule type" value="Genomic_DNA"/>
</dbReference>
<dbReference type="Proteomes" id="UP001209654">
    <property type="component" value="Unassembled WGS sequence"/>
</dbReference>
<feature type="domain" description="GFO/IDH/MocA-like oxidoreductase" evidence="5">
    <location>
        <begin position="155"/>
        <end position="289"/>
    </location>
</feature>
<keyword evidence="1" id="KW-0560">Oxidoreductase</keyword>
<evidence type="ECO:0000313" key="6">
    <source>
        <dbReference type="EMBL" id="GLB68063.1"/>
    </source>
</evidence>
<dbReference type="InterPro" id="IPR000683">
    <property type="entry name" value="Gfo/Idh/MocA-like_OxRdtase_N"/>
</dbReference>
<dbReference type="InterPro" id="IPR036291">
    <property type="entry name" value="NAD(P)-bd_dom_sf"/>
</dbReference>
<dbReference type="SUPFAM" id="SSF51735">
    <property type="entry name" value="NAD(P)-binding Rossmann-fold domains"/>
    <property type="match status" value="1"/>
</dbReference>
<protein>
    <submittedName>
        <fullName evidence="6">Dehydrogenase</fullName>
    </submittedName>
</protein>
<dbReference type="Pfam" id="PF22725">
    <property type="entry name" value="GFO_IDH_MocA_C3"/>
    <property type="match status" value="1"/>
</dbReference>
<dbReference type="InterPro" id="IPR050463">
    <property type="entry name" value="Gfo/Idh/MocA_oxidrdct_glycsds"/>
</dbReference>
<dbReference type="Gene3D" id="3.30.360.10">
    <property type="entry name" value="Dihydrodipicolinate Reductase, domain 2"/>
    <property type="match status" value="1"/>
</dbReference>
<evidence type="ECO:0000259" key="4">
    <source>
        <dbReference type="Pfam" id="PF01408"/>
    </source>
</evidence>
<accession>A0ABQ5MVS4</accession>
<dbReference type="Gene3D" id="3.40.50.720">
    <property type="entry name" value="NAD(P)-binding Rossmann-like Domain"/>
    <property type="match status" value="1"/>
</dbReference>
<evidence type="ECO:0000259" key="5">
    <source>
        <dbReference type="Pfam" id="PF22725"/>
    </source>
</evidence>
<dbReference type="RefSeq" id="WP_264796166.1">
    <property type="nucleotide sequence ID" value="NZ_BRVS01000012.1"/>
</dbReference>
<sequence>MTATASGQAGPAAITAPLGVAVVGHSFMGKAHSNAWRNVSAFYGSPAVAQRIIVGRDPGRAAAAADRYGWAESATDWRRVLGRTDIHIVDICTPGQLHAGLAVAALEAGKHVLVEKPLANSVAEAELMTAAAERAAAGGTMSMVGFNYRRVPALAQARAMIAGGRLGELRQLRIAYLQDWLADRAAPMTWRLRRETAGSGALGDLASHAVDQVHFLTGACITGVSARLSTFVPEREGPSGPEPVTVDDAVWATLQLDSGAVVSLEASRCATGRKNALQIEAYGSRGSLRFDLERINELHFYDAEAPDALQGAARILVTEPAHPYVEAWWPPGHVLGWDHTFTSQAADFLSAIAGGRRPEPSFADGLAVQRVLAAIESSAAKDGAAVGLPVSGPPSSSSTEAAGEAR</sequence>
<feature type="domain" description="Gfo/Idh/MocA-like oxidoreductase N-terminal" evidence="4">
    <location>
        <begin position="19"/>
        <end position="135"/>
    </location>
</feature>
<keyword evidence="7" id="KW-1185">Reference proteome</keyword>
<proteinExistence type="predicted"/>
<feature type="compositionally biased region" description="Low complexity" evidence="3">
    <location>
        <begin position="386"/>
        <end position="398"/>
    </location>
</feature>
<evidence type="ECO:0000256" key="2">
    <source>
        <dbReference type="ARBA" id="ARBA00023027"/>
    </source>
</evidence>
<dbReference type="Pfam" id="PF01408">
    <property type="entry name" value="GFO_IDH_MocA"/>
    <property type="match status" value="1"/>
</dbReference>
<dbReference type="SUPFAM" id="SSF55347">
    <property type="entry name" value="Glyceraldehyde-3-phosphate dehydrogenase-like, C-terminal domain"/>
    <property type="match status" value="1"/>
</dbReference>
<dbReference type="PANTHER" id="PTHR43818">
    <property type="entry name" value="BCDNA.GH03377"/>
    <property type="match status" value="1"/>
</dbReference>
<comment type="caution">
    <text evidence="6">The sequence shown here is derived from an EMBL/GenBank/DDBJ whole genome shotgun (WGS) entry which is preliminary data.</text>
</comment>
<evidence type="ECO:0000256" key="3">
    <source>
        <dbReference type="SAM" id="MobiDB-lite"/>
    </source>
</evidence>
<dbReference type="PANTHER" id="PTHR43818:SF11">
    <property type="entry name" value="BCDNA.GH03377"/>
    <property type="match status" value="1"/>
</dbReference>
<evidence type="ECO:0000313" key="7">
    <source>
        <dbReference type="Proteomes" id="UP001209654"/>
    </source>
</evidence>
<reference evidence="6 7" key="1">
    <citation type="journal article" date="2023" name="Int. J. Syst. Evol. Microbiol.">
        <title>Arthrobacter mangrovi sp. nov., an actinobacterium isolated from the rhizosphere of a mangrove.</title>
        <authorList>
            <person name="Hamada M."/>
            <person name="Saitou S."/>
            <person name="Enomoto N."/>
            <person name="Nanri K."/>
            <person name="Hidaka K."/>
            <person name="Miura T."/>
            <person name="Tamura T."/>
        </authorList>
    </citation>
    <scope>NUCLEOTIDE SEQUENCE [LARGE SCALE GENOMIC DNA]</scope>
    <source>
        <strain evidence="6 7">NBRC 112813</strain>
    </source>
</reference>
<gene>
    <name evidence="6" type="ORF">AHIS1636_25050</name>
</gene>
<feature type="region of interest" description="Disordered" evidence="3">
    <location>
        <begin position="384"/>
        <end position="406"/>
    </location>
</feature>
<evidence type="ECO:0000256" key="1">
    <source>
        <dbReference type="ARBA" id="ARBA00023002"/>
    </source>
</evidence>
<name>A0ABQ5MVS4_9MICC</name>
<dbReference type="InterPro" id="IPR055170">
    <property type="entry name" value="GFO_IDH_MocA-like_dom"/>
</dbReference>
<organism evidence="6 7">
    <name type="scientific">Arthrobacter mangrovi</name>
    <dbReference type="NCBI Taxonomy" id="2966350"/>
    <lineage>
        <taxon>Bacteria</taxon>
        <taxon>Bacillati</taxon>
        <taxon>Actinomycetota</taxon>
        <taxon>Actinomycetes</taxon>
        <taxon>Micrococcales</taxon>
        <taxon>Micrococcaceae</taxon>
        <taxon>Arthrobacter</taxon>
    </lineage>
</organism>